<feature type="domain" description="N-acetyltransferase" evidence="1">
    <location>
        <begin position="11"/>
        <end position="168"/>
    </location>
</feature>
<gene>
    <name evidence="2" type="ORF">GA0061100_102661</name>
</gene>
<dbReference type="InterPro" id="IPR000182">
    <property type="entry name" value="GNAT_dom"/>
</dbReference>
<accession>A0A1C3UMG6</accession>
<dbReference type="InterPro" id="IPR016181">
    <property type="entry name" value="Acyl_CoA_acyltransferase"/>
</dbReference>
<dbReference type="STRING" id="52131.GA0061100_102661"/>
<dbReference type="GO" id="GO:1990189">
    <property type="term" value="F:protein N-terminal-serine acetyltransferase activity"/>
    <property type="evidence" value="ECO:0007669"/>
    <property type="project" value="TreeGrafter"/>
</dbReference>
<keyword evidence="3" id="KW-1185">Reference proteome</keyword>
<dbReference type="GO" id="GO:0008999">
    <property type="term" value="F:protein-N-terminal-alanine acetyltransferase activity"/>
    <property type="evidence" value="ECO:0007669"/>
    <property type="project" value="TreeGrafter"/>
</dbReference>
<dbReference type="PANTHER" id="PTHR43441">
    <property type="entry name" value="RIBOSOMAL-PROTEIN-SERINE ACETYLTRANSFERASE"/>
    <property type="match status" value="1"/>
</dbReference>
<proteinExistence type="predicted"/>
<protein>
    <submittedName>
        <fullName evidence="2">Protein N-acetyltransferase, RimJ/RimL family</fullName>
    </submittedName>
</protein>
<dbReference type="AlphaFoldDB" id="A0A1C3UMG6"/>
<dbReference type="RefSeq" id="WP_075852452.1">
    <property type="nucleotide sequence ID" value="NZ_FMAC01000002.1"/>
</dbReference>
<dbReference type="PROSITE" id="PS51186">
    <property type="entry name" value="GNAT"/>
    <property type="match status" value="1"/>
</dbReference>
<dbReference type="Gene3D" id="3.40.630.30">
    <property type="match status" value="1"/>
</dbReference>
<sequence length="169" mass="19246">MRHLQLSTRRASIRLFVPEDAPDIFASISPEITRHMAWDPPETEAAFADVWRSWLKTIEDGSEFHFVVRSRNDDRFLGVIGVHAALTGTPELGIWLRSEAHGLGFGRELIGTIIGWASESFPIRYFEYPVAEENIASRRIAEAYGGEVRGHRTNPKYRSLVYHIPPMRA</sequence>
<organism evidence="2 3">
    <name type="scientific">Rhizobium hainanense</name>
    <dbReference type="NCBI Taxonomy" id="52131"/>
    <lineage>
        <taxon>Bacteria</taxon>
        <taxon>Pseudomonadati</taxon>
        <taxon>Pseudomonadota</taxon>
        <taxon>Alphaproteobacteria</taxon>
        <taxon>Hyphomicrobiales</taxon>
        <taxon>Rhizobiaceae</taxon>
        <taxon>Rhizobium/Agrobacterium group</taxon>
        <taxon>Rhizobium</taxon>
    </lineage>
</organism>
<dbReference type="SUPFAM" id="SSF55729">
    <property type="entry name" value="Acyl-CoA N-acyltransferases (Nat)"/>
    <property type="match status" value="1"/>
</dbReference>
<dbReference type="InterPro" id="IPR051908">
    <property type="entry name" value="Ribosomal_N-acetyltransferase"/>
</dbReference>
<dbReference type="EMBL" id="FMAC01000002">
    <property type="protein sequence ID" value="SCB16663.1"/>
    <property type="molecule type" value="Genomic_DNA"/>
</dbReference>
<dbReference type="Pfam" id="PF13302">
    <property type="entry name" value="Acetyltransf_3"/>
    <property type="match status" value="1"/>
</dbReference>
<keyword evidence="2" id="KW-0808">Transferase</keyword>
<dbReference type="OrthoDB" id="6293260at2"/>
<evidence type="ECO:0000313" key="2">
    <source>
        <dbReference type="EMBL" id="SCB16663.1"/>
    </source>
</evidence>
<reference evidence="3" key="1">
    <citation type="submission" date="2016-08" db="EMBL/GenBank/DDBJ databases">
        <authorList>
            <person name="Varghese N."/>
            <person name="Submissions Spin"/>
        </authorList>
    </citation>
    <scope>NUCLEOTIDE SEQUENCE [LARGE SCALE GENOMIC DNA]</scope>
    <source>
        <strain evidence="3">CCBAU 57015</strain>
    </source>
</reference>
<dbReference type="PANTHER" id="PTHR43441:SF2">
    <property type="entry name" value="FAMILY ACETYLTRANSFERASE, PUTATIVE (AFU_ORTHOLOGUE AFUA_7G00850)-RELATED"/>
    <property type="match status" value="1"/>
</dbReference>
<dbReference type="GO" id="GO:0005737">
    <property type="term" value="C:cytoplasm"/>
    <property type="evidence" value="ECO:0007669"/>
    <property type="project" value="TreeGrafter"/>
</dbReference>
<evidence type="ECO:0000259" key="1">
    <source>
        <dbReference type="PROSITE" id="PS51186"/>
    </source>
</evidence>
<name>A0A1C3UMG6_9HYPH</name>
<dbReference type="Proteomes" id="UP000186228">
    <property type="component" value="Unassembled WGS sequence"/>
</dbReference>
<evidence type="ECO:0000313" key="3">
    <source>
        <dbReference type="Proteomes" id="UP000186228"/>
    </source>
</evidence>